<dbReference type="PANTHER" id="PTHR43194">
    <property type="entry name" value="HYDROLASE ALPHA/BETA FOLD FAMILY"/>
    <property type="match status" value="1"/>
</dbReference>
<proteinExistence type="predicted"/>
<feature type="domain" description="AB hydrolase-1" evidence="1">
    <location>
        <begin position="31"/>
        <end position="263"/>
    </location>
</feature>
<evidence type="ECO:0000259" key="1">
    <source>
        <dbReference type="Pfam" id="PF00561"/>
    </source>
</evidence>
<dbReference type="InterPro" id="IPR000073">
    <property type="entry name" value="AB_hydrolase_1"/>
</dbReference>
<dbReference type="InterPro" id="IPR050228">
    <property type="entry name" value="Carboxylesterase_BioH"/>
</dbReference>
<dbReference type="AlphaFoldDB" id="A0A1Y6EEU5"/>
<dbReference type="OrthoDB" id="9780765at2"/>
<dbReference type="InterPro" id="IPR000639">
    <property type="entry name" value="Epox_hydrolase-like"/>
</dbReference>
<dbReference type="Proteomes" id="UP000194450">
    <property type="component" value="Unassembled WGS sequence"/>
</dbReference>
<sequence>MATNKQQWPLKQSFYFQNRLVKWDSIGAGEPLIVVHGTPWSSYNLRFIIRAMAQHYRVYYFDLLGFGQSDQSDQDCSLGIQNELLTALIQHWKLQSPFIIGHDFGGTTALRTALLNQQEFRKIALIDPVAIRPWGSDFYRLVAAHEDVFQQLPAAIHKGLVRAYIETAAFTEISADVIDHTLSYWSTELGQPAFYRQIKQSSETYTAELEDKFCNLATETLIIWAEQDSWLPVSYAQELAGALPNARVSYIANAGHLVIEEKPAELVQKLRRFFAN</sequence>
<dbReference type="Pfam" id="PF00561">
    <property type="entry name" value="Abhydrolase_1"/>
    <property type="match status" value="1"/>
</dbReference>
<dbReference type="PANTHER" id="PTHR43194:SF5">
    <property type="entry name" value="PIMELOYL-[ACYL-CARRIER PROTEIN] METHYL ESTER ESTERASE"/>
    <property type="match status" value="1"/>
</dbReference>
<name>A0A1Y6EEU5_9GAMM</name>
<reference evidence="3" key="1">
    <citation type="submission" date="2017-04" db="EMBL/GenBank/DDBJ databases">
        <authorList>
            <person name="Varghese N."/>
            <person name="Submissions S."/>
        </authorList>
    </citation>
    <scope>NUCLEOTIDE SEQUENCE [LARGE SCALE GENOMIC DNA]</scope>
</reference>
<dbReference type="InterPro" id="IPR029058">
    <property type="entry name" value="AB_hydrolase_fold"/>
</dbReference>
<dbReference type="PRINTS" id="PR00111">
    <property type="entry name" value="ABHYDROLASE"/>
</dbReference>
<dbReference type="GO" id="GO:0003824">
    <property type="term" value="F:catalytic activity"/>
    <property type="evidence" value="ECO:0007669"/>
    <property type="project" value="InterPro"/>
</dbReference>
<dbReference type="EMBL" id="FXWH01000001">
    <property type="protein sequence ID" value="SMQ59132.1"/>
    <property type="molecule type" value="Genomic_DNA"/>
</dbReference>
<organism evidence="2 3">
    <name type="scientific">Pseudidiomarina planktonica</name>
    <dbReference type="NCBI Taxonomy" id="1323738"/>
    <lineage>
        <taxon>Bacteria</taxon>
        <taxon>Pseudomonadati</taxon>
        <taxon>Pseudomonadota</taxon>
        <taxon>Gammaproteobacteria</taxon>
        <taxon>Alteromonadales</taxon>
        <taxon>Idiomarinaceae</taxon>
        <taxon>Pseudidiomarina</taxon>
    </lineage>
</organism>
<dbReference type="Gene3D" id="3.40.50.1820">
    <property type="entry name" value="alpha/beta hydrolase"/>
    <property type="match status" value="1"/>
</dbReference>
<dbReference type="SUPFAM" id="SSF53474">
    <property type="entry name" value="alpha/beta-Hydrolases"/>
    <property type="match status" value="1"/>
</dbReference>
<keyword evidence="3" id="KW-1185">Reference proteome</keyword>
<accession>A0A1Y6EEU5</accession>
<evidence type="ECO:0000313" key="3">
    <source>
        <dbReference type="Proteomes" id="UP000194450"/>
    </source>
</evidence>
<protein>
    <submittedName>
        <fullName evidence="2">Pimeloyl-ACP methyl ester carboxylesterase</fullName>
    </submittedName>
</protein>
<dbReference type="PRINTS" id="PR00412">
    <property type="entry name" value="EPOXHYDRLASE"/>
</dbReference>
<evidence type="ECO:0000313" key="2">
    <source>
        <dbReference type="EMBL" id="SMQ59132.1"/>
    </source>
</evidence>
<gene>
    <name evidence="2" type="ORF">SAMN06297229_0220</name>
</gene>
<dbReference type="RefSeq" id="WP_086433418.1">
    <property type="nucleotide sequence ID" value="NZ_FXWH01000001.1"/>
</dbReference>